<dbReference type="Gene3D" id="1.10.150.20">
    <property type="entry name" value="5' to 3' exonuclease, C-terminal subdomain"/>
    <property type="match status" value="1"/>
</dbReference>
<dbReference type="SUPFAM" id="SSF47794">
    <property type="entry name" value="Rad51 N-terminal domain-like"/>
    <property type="match status" value="1"/>
</dbReference>
<evidence type="ECO:0000256" key="1">
    <source>
        <dbReference type="SAM" id="MobiDB-lite"/>
    </source>
</evidence>
<protein>
    <submittedName>
        <fullName evidence="3">Ribonuclease H-like domain-containing protein</fullName>
    </submittedName>
</protein>
<sequence length="524" mass="55495">MTGDVGARVLALPTEMAATRESAALTDVRSHADPDLVLLPGPGRRPQAAARARQYFDVPIVHPPLGDAGGTVSEHEVGSTRLIAVQRATALSTAAATVERLESNATDGPAIFVCDDIGVTVDRTTLGASLDHADALVDCVPGDRRLGTVLTGRLPATYDRCWVLDRDGGVRAVREPAELGSDEHSTPDASAVWLRIRGVGSIDDYGDSGTVVTMDLAPGTSSERDGASDDGDPGDPWPIRSVEPIGADTFGIRAVAGVGAKTAGALDERGIRSKADLLETPVSELAVLSGIGETAAHRMHQHARVLETGEPCRVTAEPLPGESDADPPLCLDIETDGLSPTIIWQIGVYDPATDDHHAFVERTDPSEPGTVIESVVEWLVGTHPDRTLLTWNGWQFDYKHLGSFVERYVPAYCEAWDSIAKRDLYGWAVTDGNAVLPGRTNKLEDVADALGYAGSGTGLDGATTAAAYSQFVRTGEPLDWDRHERYCENDCRALWTVYEALADTPISGASAAATPSGQTGLGDF</sequence>
<evidence type="ECO:0000259" key="2">
    <source>
        <dbReference type="Pfam" id="PF13482"/>
    </source>
</evidence>
<dbReference type="InterPro" id="IPR012337">
    <property type="entry name" value="RNaseH-like_sf"/>
</dbReference>
<comment type="caution">
    <text evidence="3">The sequence shown here is derived from an EMBL/GenBank/DDBJ whole genome shotgun (WGS) entry which is preliminary data.</text>
</comment>
<gene>
    <name evidence="3" type="ORF">ACFOUR_16580</name>
</gene>
<evidence type="ECO:0000313" key="3">
    <source>
        <dbReference type="EMBL" id="MFC3959977.1"/>
    </source>
</evidence>
<dbReference type="InterPro" id="IPR010995">
    <property type="entry name" value="DNA_repair_Rad51/TF_NusA_a-hlx"/>
</dbReference>
<accession>A0ABD5NSF7</accession>
<dbReference type="Pfam" id="PF13482">
    <property type="entry name" value="RNase_H_2"/>
    <property type="match status" value="1"/>
</dbReference>
<dbReference type="EMBL" id="JBHSAQ010000014">
    <property type="protein sequence ID" value="MFC3959977.1"/>
    <property type="molecule type" value="Genomic_DNA"/>
</dbReference>
<dbReference type="Pfam" id="PF14520">
    <property type="entry name" value="HHH_5"/>
    <property type="match status" value="1"/>
</dbReference>
<feature type="domain" description="YprB ribonuclease H-like" evidence="2">
    <location>
        <begin position="329"/>
        <end position="501"/>
    </location>
</feature>
<organism evidence="3 4">
    <name type="scientific">Halovivax cerinus</name>
    <dbReference type="NCBI Taxonomy" id="1487865"/>
    <lineage>
        <taxon>Archaea</taxon>
        <taxon>Methanobacteriati</taxon>
        <taxon>Methanobacteriota</taxon>
        <taxon>Stenosarchaea group</taxon>
        <taxon>Halobacteria</taxon>
        <taxon>Halobacteriales</taxon>
        <taxon>Natrialbaceae</taxon>
        <taxon>Halovivax</taxon>
    </lineage>
</organism>
<dbReference type="SUPFAM" id="SSF53098">
    <property type="entry name" value="Ribonuclease H-like"/>
    <property type="match status" value="1"/>
</dbReference>
<evidence type="ECO:0000313" key="4">
    <source>
        <dbReference type="Proteomes" id="UP001595846"/>
    </source>
</evidence>
<dbReference type="InterPro" id="IPR038720">
    <property type="entry name" value="YprB_RNase_H-like_dom"/>
</dbReference>
<dbReference type="GeneID" id="73904254"/>
<reference evidence="3 4" key="1">
    <citation type="journal article" date="2019" name="Int. J. Syst. Evol. Microbiol.">
        <title>The Global Catalogue of Microorganisms (GCM) 10K type strain sequencing project: providing services to taxonomists for standard genome sequencing and annotation.</title>
        <authorList>
            <consortium name="The Broad Institute Genomics Platform"/>
            <consortium name="The Broad Institute Genome Sequencing Center for Infectious Disease"/>
            <person name="Wu L."/>
            <person name="Ma J."/>
        </authorList>
    </citation>
    <scope>NUCLEOTIDE SEQUENCE [LARGE SCALE GENOMIC DNA]</scope>
    <source>
        <strain evidence="3 4">IBRC-M 10256</strain>
    </source>
</reference>
<dbReference type="AlphaFoldDB" id="A0ABD5NSF7"/>
<proteinExistence type="predicted"/>
<dbReference type="Proteomes" id="UP001595846">
    <property type="component" value="Unassembled WGS sequence"/>
</dbReference>
<keyword evidence="4" id="KW-1185">Reference proteome</keyword>
<name>A0ABD5NSF7_9EURY</name>
<dbReference type="RefSeq" id="WP_256531508.1">
    <property type="nucleotide sequence ID" value="NZ_CP101824.1"/>
</dbReference>
<feature type="region of interest" description="Disordered" evidence="1">
    <location>
        <begin position="215"/>
        <end position="243"/>
    </location>
</feature>